<dbReference type="KEGG" id="cvn:111130141"/>
<dbReference type="Proteomes" id="UP000694844">
    <property type="component" value="Chromosome 4"/>
</dbReference>
<keyword evidence="1" id="KW-1015">Disulfide bond</keyword>
<dbReference type="CDD" id="cd00109">
    <property type="entry name" value="Kunitz-type"/>
    <property type="match status" value="2"/>
</dbReference>
<sequence>MPRFEVLVLLPLVLGFTPPGPKYGTIGSNNQGNNGQTPGLNMGSSGANVRMTVNNMNTGNPQQNRPNNNRPNRPNDLIPRPPYNSDIPYHCTLDSDRGYFCPYRYERPSTRYYFNVYSGRCESFYYRGCGGNPNSYTSREECVRSCACFTYADYGNYPCYQPSTYRWFFNKYSGTCQSFRYSGCNGGNDNNFRSQLECQTTCGSQPDRDMPPYRYNDPISIPIPIPLNGQRSLNNAAQSRARNINVQNTPYLSNNPNAPLPNRVNAPMPNTVNVPMPNAVNFPMPNAVNVPMPNGPMSPQPETINEMNAVNVQGSMDNNAMTNALNGGNNGVNMNSVAQIWKMASNAMNADTTSNEMSMVYPTSGQMKPGLSMY</sequence>
<dbReference type="GO" id="GO:0005615">
    <property type="term" value="C:extracellular space"/>
    <property type="evidence" value="ECO:0007669"/>
    <property type="project" value="TreeGrafter"/>
</dbReference>
<proteinExistence type="predicted"/>
<dbReference type="AlphaFoldDB" id="A0A8B8E022"/>
<evidence type="ECO:0000313" key="5">
    <source>
        <dbReference type="Proteomes" id="UP000694844"/>
    </source>
</evidence>
<evidence type="ECO:0000259" key="4">
    <source>
        <dbReference type="PROSITE" id="PS50279"/>
    </source>
</evidence>
<keyword evidence="3" id="KW-0732">Signal</keyword>
<accession>A0A8B8E022</accession>
<protein>
    <submittedName>
        <fullName evidence="6">Uncharacterized protein LOC111130141</fullName>
    </submittedName>
</protein>
<dbReference type="SMART" id="SM00131">
    <property type="entry name" value="KU"/>
    <property type="match status" value="2"/>
</dbReference>
<dbReference type="Pfam" id="PF00014">
    <property type="entry name" value="Kunitz_BPTI"/>
    <property type="match status" value="2"/>
</dbReference>
<dbReference type="SUPFAM" id="SSF57362">
    <property type="entry name" value="BPTI-like"/>
    <property type="match status" value="2"/>
</dbReference>
<dbReference type="InterPro" id="IPR050098">
    <property type="entry name" value="TFPI/VKTCI-like"/>
</dbReference>
<dbReference type="PANTHER" id="PTHR10083">
    <property type="entry name" value="KUNITZ-TYPE PROTEASE INHIBITOR-RELATED"/>
    <property type="match status" value="1"/>
</dbReference>
<gene>
    <name evidence="6" type="primary">LOC111130141</name>
</gene>
<dbReference type="GeneID" id="111130141"/>
<evidence type="ECO:0000256" key="2">
    <source>
        <dbReference type="SAM" id="MobiDB-lite"/>
    </source>
</evidence>
<dbReference type="RefSeq" id="XP_022332581.1">
    <property type="nucleotide sequence ID" value="XM_022476873.1"/>
</dbReference>
<organism evidence="5 6">
    <name type="scientific">Crassostrea virginica</name>
    <name type="common">Eastern oyster</name>
    <dbReference type="NCBI Taxonomy" id="6565"/>
    <lineage>
        <taxon>Eukaryota</taxon>
        <taxon>Metazoa</taxon>
        <taxon>Spiralia</taxon>
        <taxon>Lophotrochozoa</taxon>
        <taxon>Mollusca</taxon>
        <taxon>Bivalvia</taxon>
        <taxon>Autobranchia</taxon>
        <taxon>Pteriomorphia</taxon>
        <taxon>Ostreida</taxon>
        <taxon>Ostreoidea</taxon>
        <taxon>Ostreidae</taxon>
        <taxon>Crassostrea</taxon>
    </lineage>
</organism>
<dbReference type="GO" id="GO:0004867">
    <property type="term" value="F:serine-type endopeptidase inhibitor activity"/>
    <property type="evidence" value="ECO:0007669"/>
    <property type="project" value="InterPro"/>
</dbReference>
<feature type="signal peptide" evidence="3">
    <location>
        <begin position="1"/>
        <end position="15"/>
    </location>
</feature>
<feature type="compositionally biased region" description="Low complexity" evidence="2">
    <location>
        <begin position="60"/>
        <end position="78"/>
    </location>
</feature>
<dbReference type="Gene3D" id="4.10.410.10">
    <property type="entry name" value="Pancreatic trypsin inhibitor Kunitz domain"/>
    <property type="match status" value="2"/>
</dbReference>
<evidence type="ECO:0000313" key="6">
    <source>
        <dbReference type="RefSeq" id="XP_022332581.1"/>
    </source>
</evidence>
<feature type="chain" id="PRO_5034630107" evidence="3">
    <location>
        <begin position="16"/>
        <end position="374"/>
    </location>
</feature>
<dbReference type="InterPro" id="IPR020901">
    <property type="entry name" value="Prtase_inh_Kunz-CS"/>
</dbReference>
<dbReference type="PROSITE" id="PS00280">
    <property type="entry name" value="BPTI_KUNITZ_1"/>
    <property type="match status" value="1"/>
</dbReference>
<feature type="region of interest" description="Disordered" evidence="2">
    <location>
        <begin position="24"/>
        <end position="79"/>
    </location>
</feature>
<dbReference type="PRINTS" id="PR00759">
    <property type="entry name" value="BASICPTASE"/>
</dbReference>
<feature type="compositionally biased region" description="Polar residues" evidence="2">
    <location>
        <begin position="26"/>
        <end position="59"/>
    </location>
</feature>
<reference evidence="6" key="1">
    <citation type="submission" date="2025-08" db="UniProtKB">
        <authorList>
            <consortium name="RefSeq"/>
        </authorList>
    </citation>
    <scope>IDENTIFICATION</scope>
    <source>
        <tissue evidence="6">Whole sample</tissue>
    </source>
</reference>
<evidence type="ECO:0000256" key="1">
    <source>
        <dbReference type="ARBA" id="ARBA00023157"/>
    </source>
</evidence>
<feature type="domain" description="BPTI/Kunitz inhibitor" evidence="4">
    <location>
        <begin position="148"/>
        <end position="202"/>
    </location>
</feature>
<dbReference type="PROSITE" id="PS50279">
    <property type="entry name" value="BPTI_KUNITZ_2"/>
    <property type="match status" value="2"/>
</dbReference>
<keyword evidence="5" id="KW-1185">Reference proteome</keyword>
<dbReference type="OrthoDB" id="4473401at2759"/>
<dbReference type="PANTHER" id="PTHR10083:SF374">
    <property type="entry name" value="BPTI_KUNITZ INHIBITOR DOMAIN-CONTAINING PROTEIN"/>
    <property type="match status" value="1"/>
</dbReference>
<evidence type="ECO:0000256" key="3">
    <source>
        <dbReference type="SAM" id="SignalP"/>
    </source>
</evidence>
<dbReference type="InterPro" id="IPR036880">
    <property type="entry name" value="Kunitz_BPTI_sf"/>
</dbReference>
<name>A0A8B8E022_CRAVI</name>
<dbReference type="InterPro" id="IPR002223">
    <property type="entry name" value="Kunitz_BPTI"/>
</dbReference>
<feature type="domain" description="BPTI/Kunitz inhibitor" evidence="4">
    <location>
        <begin position="91"/>
        <end position="146"/>
    </location>
</feature>